<evidence type="ECO:0000313" key="1">
    <source>
        <dbReference type="EMBL" id="NVN51041.1"/>
    </source>
</evidence>
<name>A0A850PKV5_9MYCO</name>
<dbReference type="EMBL" id="JABFYL010000029">
    <property type="protein sequence ID" value="NVN51041.1"/>
    <property type="molecule type" value="Genomic_DNA"/>
</dbReference>
<protein>
    <recommendedName>
        <fullName evidence="3">Aminoglycoside phosphotransferase</fullName>
    </recommendedName>
</protein>
<sequence>MAIDALSVLLGPQAGAILSAAVAEHGSALRAVRARGVHVRPNGAAVVRYTAALTHSDGRCGTDTLVAATGDRIPHGATVVAGEHGGEPVQIGIWRFPHDPALPALAMAADPARVCAQLRRHGLTTATSVTVALRAYRPGRRAVVEVSAPDGQRWFVKVVRPAALDGLLERHRLMSPQTPVMPVLGHTSTGAVILPVAPGSPVRALIAAGAEPPSTEALEHLLDDLPPAVAALPHSVSPLAQVSDFAAVIAHTGSYELRCAAYSLAQDLQDVDVGESAPVAVHGDFHGGQLLAAGGTITGLLDVDTAGAGQRDDEWATLIGHLATSRSVSAQQYCAAIQQHAERRTDASRLRARVSAVLLGLATGPFRVQHPHWPTQTAARLTLARRWLTG</sequence>
<accession>A0A850PKV5</accession>
<gene>
    <name evidence="1" type="ORF">HLY00_2547</name>
</gene>
<reference evidence="1 2" key="1">
    <citation type="submission" date="2020-05" db="EMBL/GenBank/DDBJ databases">
        <title>Draft genome sequence of Mycobacterium hippocampi DL, isolated from European seabass, Dicentrarchus labrax, reared in fish farms.</title>
        <authorList>
            <person name="Stathopoulou P."/>
            <person name="Asimakis E."/>
            <person name="Tzokas K."/>
            <person name="Batargias C."/>
            <person name="Tsiamis G."/>
        </authorList>
    </citation>
    <scope>NUCLEOTIDE SEQUENCE [LARGE SCALE GENOMIC DNA]</scope>
    <source>
        <strain evidence="1 2">DL</strain>
    </source>
</reference>
<evidence type="ECO:0008006" key="3">
    <source>
        <dbReference type="Google" id="ProtNLM"/>
    </source>
</evidence>
<dbReference type="Gene3D" id="3.90.1200.10">
    <property type="match status" value="1"/>
</dbReference>
<evidence type="ECO:0000313" key="2">
    <source>
        <dbReference type="Proteomes" id="UP000570517"/>
    </source>
</evidence>
<dbReference type="InterPro" id="IPR011009">
    <property type="entry name" value="Kinase-like_dom_sf"/>
</dbReference>
<comment type="caution">
    <text evidence="1">The sequence shown here is derived from an EMBL/GenBank/DDBJ whole genome shotgun (WGS) entry which is preliminary data.</text>
</comment>
<dbReference type="AlphaFoldDB" id="A0A850PKV5"/>
<keyword evidence="2" id="KW-1185">Reference proteome</keyword>
<dbReference type="Proteomes" id="UP000570517">
    <property type="component" value="Unassembled WGS sequence"/>
</dbReference>
<dbReference type="SUPFAM" id="SSF56112">
    <property type="entry name" value="Protein kinase-like (PK-like)"/>
    <property type="match status" value="1"/>
</dbReference>
<dbReference type="RefSeq" id="WP_178359383.1">
    <property type="nucleotide sequence ID" value="NZ_JABFYL010000029.1"/>
</dbReference>
<proteinExistence type="predicted"/>
<organism evidence="1 2">
    <name type="scientific">Mycolicibacterium hippocampi</name>
    <dbReference type="NCBI Taxonomy" id="659824"/>
    <lineage>
        <taxon>Bacteria</taxon>
        <taxon>Bacillati</taxon>
        <taxon>Actinomycetota</taxon>
        <taxon>Actinomycetes</taxon>
        <taxon>Mycobacteriales</taxon>
        <taxon>Mycobacteriaceae</taxon>
        <taxon>Mycolicibacterium</taxon>
    </lineage>
</organism>